<feature type="binding site" evidence="4">
    <location>
        <position position="18"/>
    </location>
    <ligand>
        <name>heme b</name>
        <dbReference type="ChEBI" id="CHEBI:60344"/>
    </ligand>
</feature>
<dbReference type="AlphaFoldDB" id="A0A7W7CGX4"/>
<dbReference type="SUPFAM" id="SSF48613">
    <property type="entry name" value="Heme oxygenase-like"/>
    <property type="match status" value="1"/>
</dbReference>
<dbReference type="EMBL" id="JACHMH010000001">
    <property type="protein sequence ID" value="MBB4680996.1"/>
    <property type="molecule type" value="Genomic_DNA"/>
</dbReference>
<evidence type="ECO:0000256" key="5">
    <source>
        <dbReference type="PIRSR" id="PIRSR000343-2"/>
    </source>
</evidence>
<dbReference type="PRINTS" id="PR00088">
    <property type="entry name" value="HAEMOXYGNASE"/>
</dbReference>
<dbReference type="GO" id="GO:0006788">
    <property type="term" value="P:heme oxidation"/>
    <property type="evidence" value="ECO:0007669"/>
    <property type="project" value="InterPro"/>
</dbReference>
<dbReference type="GO" id="GO:0006979">
    <property type="term" value="P:response to oxidative stress"/>
    <property type="evidence" value="ECO:0007669"/>
    <property type="project" value="TreeGrafter"/>
</dbReference>
<accession>A0A7W7CGX4</accession>
<gene>
    <name evidence="6" type="ORF">HNR67_007114</name>
</gene>
<dbReference type="InterPro" id="IPR016053">
    <property type="entry name" value="Haem_Oase-like"/>
</dbReference>
<evidence type="ECO:0000256" key="4">
    <source>
        <dbReference type="PIRSR" id="PIRSR000343-1"/>
    </source>
</evidence>
<feature type="binding site" description="axial binding residue" evidence="5">
    <location>
        <position position="25"/>
    </location>
    <ligand>
        <name>heme b</name>
        <dbReference type="ChEBI" id="CHEBI:60344"/>
    </ligand>
    <ligandPart>
        <name>Fe</name>
        <dbReference type="ChEBI" id="CHEBI:18248"/>
    </ligandPart>
</feature>
<dbReference type="GO" id="GO:0046872">
    <property type="term" value="F:metal ion binding"/>
    <property type="evidence" value="ECO:0007669"/>
    <property type="project" value="UniProtKB-KW"/>
</dbReference>
<keyword evidence="3 5" id="KW-0408">Iron</keyword>
<evidence type="ECO:0000256" key="3">
    <source>
        <dbReference type="ARBA" id="ARBA00023004"/>
    </source>
</evidence>
<evidence type="ECO:0000313" key="7">
    <source>
        <dbReference type="Proteomes" id="UP000533598"/>
    </source>
</evidence>
<sequence>MSENSETVAPQRFSTELRARTRGDHAQAQQLPYVDAMLAGKLSRAGYAEMVAQQYFAYSVLEQAAQVMRTDPIGRRFVLPELDRAPALAEDLAYLLGLDWQDRITPSPATLRYLDRMRAVCFDWPGGFIAHHYTRYLGDLSGGQIIQRCVIRAYDLPGDRGASAYTFPLIKNVKRFKDGYREMLDLLPFDPAQQRRVIEEAIVAYRHNIEVFDDLGRDLPAYLVA</sequence>
<evidence type="ECO:0000313" key="6">
    <source>
        <dbReference type="EMBL" id="MBB4680996.1"/>
    </source>
</evidence>
<dbReference type="GO" id="GO:0020037">
    <property type="term" value="F:heme binding"/>
    <property type="evidence" value="ECO:0007669"/>
    <property type="project" value="TreeGrafter"/>
</dbReference>
<dbReference type="GO" id="GO:0042167">
    <property type="term" value="P:heme catabolic process"/>
    <property type="evidence" value="ECO:0007669"/>
    <property type="project" value="TreeGrafter"/>
</dbReference>
<dbReference type="Proteomes" id="UP000533598">
    <property type="component" value="Unassembled WGS sequence"/>
</dbReference>
<feature type="binding site" evidence="4">
    <location>
        <position position="133"/>
    </location>
    <ligand>
        <name>heme b</name>
        <dbReference type="ChEBI" id="CHEBI:60344"/>
    </ligand>
</feature>
<dbReference type="RefSeq" id="WP_185007212.1">
    <property type="nucleotide sequence ID" value="NZ_BAAAUI010000039.1"/>
</dbReference>
<dbReference type="EC" id="1.14.14.18" evidence="6"/>
<keyword evidence="7" id="KW-1185">Reference proteome</keyword>
<dbReference type="PIRSF" id="PIRSF000343">
    <property type="entry name" value="Haem_Oase"/>
    <property type="match status" value="1"/>
</dbReference>
<keyword evidence="2 5" id="KW-0479">Metal-binding</keyword>
<comment type="caution">
    <text evidence="6">The sequence shown here is derived from an EMBL/GenBank/DDBJ whole genome shotgun (WGS) entry which is preliminary data.</text>
</comment>
<dbReference type="CDD" id="cd19165">
    <property type="entry name" value="HemeO"/>
    <property type="match status" value="1"/>
</dbReference>
<evidence type="ECO:0000256" key="1">
    <source>
        <dbReference type="ARBA" id="ARBA00022617"/>
    </source>
</evidence>
<dbReference type="PANTHER" id="PTHR10720:SF0">
    <property type="entry name" value="HEME OXYGENASE"/>
    <property type="match status" value="1"/>
</dbReference>
<feature type="binding site" evidence="4">
    <location>
        <position position="181"/>
    </location>
    <ligand>
        <name>heme b</name>
        <dbReference type="ChEBI" id="CHEBI:60344"/>
    </ligand>
</feature>
<reference evidence="6 7" key="1">
    <citation type="submission" date="2020-08" db="EMBL/GenBank/DDBJ databases">
        <title>Sequencing the genomes of 1000 actinobacteria strains.</title>
        <authorList>
            <person name="Klenk H.-P."/>
        </authorList>
    </citation>
    <scope>NUCLEOTIDE SEQUENCE [LARGE SCALE GENOMIC DNA]</scope>
    <source>
        <strain evidence="6 7">DSM 44230</strain>
    </source>
</reference>
<dbReference type="Pfam" id="PF01126">
    <property type="entry name" value="Heme_oxygenase"/>
    <property type="match status" value="1"/>
</dbReference>
<name>A0A7W7CGX4_9PSEU</name>
<dbReference type="GO" id="GO:0004392">
    <property type="term" value="F:heme oxygenase (decyclizing) activity"/>
    <property type="evidence" value="ECO:0007669"/>
    <property type="project" value="UniProtKB-EC"/>
</dbReference>
<dbReference type="InterPro" id="IPR002051">
    <property type="entry name" value="Haem_Oase"/>
</dbReference>
<protein>
    <submittedName>
        <fullName evidence="6">Heme oxygenase</fullName>
        <ecNumber evidence="6">1.14.14.18</ecNumber>
    </submittedName>
</protein>
<evidence type="ECO:0000256" key="2">
    <source>
        <dbReference type="ARBA" id="ARBA00022723"/>
    </source>
</evidence>
<keyword evidence="1 4" id="KW-0349">Heme</keyword>
<keyword evidence="6" id="KW-0560">Oxidoreductase</keyword>
<dbReference type="Gene3D" id="1.20.910.10">
    <property type="entry name" value="Heme oxygenase-like"/>
    <property type="match status" value="1"/>
</dbReference>
<organism evidence="6 7">
    <name type="scientific">Crossiella cryophila</name>
    <dbReference type="NCBI Taxonomy" id="43355"/>
    <lineage>
        <taxon>Bacteria</taxon>
        <taxon>Bacillati</taxon>
        <taxon>Actinomycetota</taxon>
        <taxon>Actinomycetes</taxon>
        <taxon>Pseudonocardiales</taxon>
        <taxon>Pseudonocardiaceae</taxon>
        <taxon>Crossiella</taxon>
    </lineage>
</organism>
<dbReference type="PANTHER" id="PTHR10720">
    <property type="entry name" value="HEME OXYGENASE"/>
    <property type="match status" value="1"/>
</dbReference>
<dbReference type="InterPro" id="IPR016084">
    <property type="entry name" value="Haem_Oase-like_multi-hlx"/>
</dbReference>
<proteinExistence type="predicted"/>